<comment type="function">
    <text evidence="5">Involved in transvection phenomena (= synapsis-dependent gene expression), where the synaptic pairing of chromosomes carrying genes with which zeste interacts influences the expression of these genes. Zeste binds to DNA and stimulates transcription from a nearby promoter.</text>
</comment>
<evidence type="ECO:0000256" key="1">
    <source>
        <dbReference type="ARBA" id="ARBA00011764"/>
    </source>
</evidence>
<dbReference type="GeneID" id="112458636"/>
<dbReference type="RefSeq" id="XP_024878144.1">
    <property type="nucleotide sequence ID" value="XM_025022376.1"/>
</dbReference>
<organism evidence="8 9">
    <name type="scientific">Temnothorax curvispinosus</name>
    <dbReference type="NCBI Taxonomy" id="300111"/>
    <lineage>
        <taxon>Eukaryota</taxon>
        <taxon>Metazoa</taxon>
        <taxon>Ecdysozoa</taxon>
        <taxon>Arthropoda</taxon>
        <taxon>Hexapoda</taxon>
        <taxon>Insecta</taxon>
        <taxon>Pterygota</taxon>
        <taxon>Neoptera</taxon>
        <taxon>Endopterygota</taxon>
        <taxon>Hymenoptera</taxon>
        <taxon>Apocrita</taxon>
        <taxon>Aculeata</taxon>
        <taxon>Formicoidea</taxon>
        <taxon>Formicidae</taxon>
        <taxon>Myrmicinae</taxon>
        <taxon>Temnothorax</taxon>
    </lineage>
</organism>
<comment type="subunit">
    <text evidence="1">Self-associates forming complexes of several hundred monomers.</text>
</comment>
<feature type="region of interest" description="Disordered" evidence="6">
    <location>
        <begin position="1"/>
        <end position="24"/>
    </location>
</feature>
<dbReference type="Pfam" id="PF13873">
    <property type="entry name" value="Myb_DNA-bind_5"/>
    <property type="match status" value="1"/>
</dbReference>
<evidence type="ECO:0000313" key="9">
    <source>
        <dbReference type="RefSeq" id="XP_024878144.1"/>
    </source>
</evidence>
<proteinExistence type="predicted"/>
<dbReference type="InterPro" id="IPR028002">
    <property type="entry name" value="Myb_DNA-bind_5"/>
</dbReference>
<evidence type="ECO:0000256" key="3">
    <source>
        <dbReference type="ARBA" id="ARBA00023015"/>
    </source>
</evidence>
<dbReference type="OrthoDB" id="7695995at2759"/>
<dbReference type="GO" id="GO:0005634">
    <property type="term" value="C:nucleus"/>
    <property type="evidence" value="ECO:0007669"/>
    <property type="project" value="TreeGrafter"/>
</dbReference>
<reference evidence="9" key="1">
    <citation type="submission" date="2025-08" db="UniProtKB">
        <authorList>
            <consortium name="RefSeq"/>
        </authorList>
    </citation>
    <scope>IDENTIFICATION</scope>
    <source>
        <tissue evidence="9">Whole body</tissue>
    </source>
</reference>
<accession>A0A6J1Q7E1</accession>
<evidence type="ECO:0000259" key="7">
    <source>
        <dbReference type="Pfam" id="PF13873"/>
    </source>
</evidence>
<name>A0A6J1Q7E1_9HYME</name>
<gene>
    <name evidence="9" type="primary">LOC112458636</name>
</gene>
<keyword evidence="8" id="KW-1185">Reference proteome</keyword>
<evidence type="ECO:0000256" key="2">
    <source>
        <dbReference type="ARBA" id="ARBA00016807"/>
    </source>
</evidence>
<feature type="compositionally biased region" description="Polar residues" evidence="6">
    <location>
        <begin position="1"/>
        <end position="12"/>
    </location>
</feature>
<dbReference type="PANTHER" id="PTHR23098:SF16">
    <property type="entry name" value="REGULATORY PROTEIN ZESTE"/>
    <property type="match status" value="1"/>
</dbReference>
<evidence type="ECO:0000256" key="5">
    <source>
        <dbReference type="ARBA" id="ARBA00025466"/>
    </source>
</evidence>
<sequence>MNYSTVSSNNKMIKSEKKRSGNISEEQRNLLTEYMTNHPNLVSGKFSKTFTVDHAAKLWQEIAKILNACNGAEKNWKAWRKCWQDFRSRSKSKQGEINVHRRQTGGGELCTTVLTPDEEKVMSLIPKNLTDGHSTSRESTTEMQLNEEDDDVIIKEVEYFDTDSTTLKTMAFDNDIEFLEENYDTVKKSMLADINDNKENTFDAMGKKKDNNIESDAVVNGTRGHSTAKCTKTQGKKPFAIRKLEQTKEASDNLVDIANKDYKLKQEYYKQKLEYIARCAEAKERIASAAERCQMS</sequence>
<evidence type="ECO:0000256" key="6">
    <source>
        <dbReference type="SAM" id="MobiDB-lite"/>
    </source>
</evidence>
<keyword evidence="3" id="KW-0805">Transcription regulation</keyword>
<keyword evidence="4" id="KW-0804">Transcription</keyword>
<dbReference type="PANTHER" id="PTHR23098">
    <property type="entry name" value="AGAP001331-PA-RELATED"/>
    <property type="match status" value="1"/>
</dbReference>
<feature type="domain" description="Myb/SANT-like DNA-binding" evidence="7">
    <location>
        <begin position="19"/>
        <end position="93"/>
    </location>
</feature>
<protein>
    <recommendedName>
        <fullName evidence="2">Regulatory protein zeste</fullName>
    </recommendedName>
</protein>
<evidence type="ECO:0000256" key="4">
    <source>
        <dbReference type="ARBA" id="ARBA00023163"/>
    </source>
</evidence>
<evidence type="ECO:0000313" key="8">
    <source>
        <dbReference type="Proteomes" id="UP000504618"/>
    </source>
</evidence>
<dbReference type="AlphaFoldDB" id="A0A6J1Q7E1"/>
<dbReference type="Proteomes" id="UP000504618">
    <property type="component" value="Unplaced"/>
</dbReference>